<name>A0A5B9R9N8_CONSH</name>
<keyword evidence="2" id="KW-0496">Mitochondrion</keyword>
<keyword evidence="1" id="KW-0812">Transmembrane</keyword>
<accession>A0A5B9R9N8</accession>
<evidence type="ECO:0000313" key="2">
    <source>
        <dbReference type="EMBL" id="QEG57158.1"/>
    </source>
</evidence>
<sequence length="130" mass="15810">MFFNAIYYFFRDSFLEFSTNIYSFIRSIFERLFNRLNEVKVDVDAKNNIYNNRNVLVDQKRNLEVMKANGTDANYTPKYNDHDWYYYGKILLYSILILATIYIAINYSDSIKEYSYWAYLYVTTKATEWF</sequence>
<evidence type="ECO:0000256" key="1">
    <source>
        <dbReference type="SAM" id="Phobius"/>
    </source>
</evidence>
<proteinExistence type="predicted"/>
<organism evidence="2">
    <name type="scientific">Coniferiporia sulphurascens</name>
    <name type="common">Laminated root rot fungus</name>
    <name type="synonym">Phellinidium sulphurascens</name>
    <dbReference type="NCBI Taxonomy" id="175648"/>
    <lineage>
        <taxon>Eukaryota</taxon>
        <taxon>Fungi</taxon>
        <taxon>Dikarya</taxon>
        <taxon>Basidiomycota</taxon>
        <taxon>Agaricomycotina</taxon>
        <taxon>Agaricomycetes</taxon>
        <taxon>Hymenochaetales</taxon>
        <taxon>Hymenochaetaceae</taxon>
        <taxon>Coniferiporia</taxon>
    </lineage>
</organism>
<keyword evidence="1" id="KW-0472">Membrane</keyword>
<dbReference type="EMBL" id="MK623260">
    <property type="protein sequence ID" value="QEG57158.1"/>
    <property type="molecule type" value="Genomic_DNA"/>
</dbReference>
<reference evidence="2" key="1">
    <citation type="submission" date="2019-03" db="EMBL/GenBank/DDBJ databases">
        <title>Evidence of extensive intraspecific noncoding reshuffling in a 169kb mitochondrial genome of basidiomycete fungus.</title>
        <authorList>
            <person name="Lee H.-H."/>
            <person name="Ke H.-M."/>
            <person name="Lin C.-Y.I."/>
            <person name="Lee T.J."/>
            <person name="Chung C.-L."/>
            <person name="Tsai I.J."/>
        </authorList>
    </citation>
    <scope>NUCLEOTIDE SEQUENCE</scope>
    <source>
        <strain evidence="2">FP133613</strain>
    </source>
</reference>
<protein>
    <submittedName>
        <fullName evidence="2">Uncharacterized protein</fullName>
    </submittedName>
</protein>
<keyword evidence="1" id="KW-1133">Transmembrane helix</keyword>
<dbReference type="AlphaFoldDB" id="A0A5B9R9N8"/>
<geneLocation type="mitochondrion" evidence="2"/>
<gene>
    <name evidence="2" type="ORF">PSUO_000065</name>
</gene>
<feature type="transmembrane region" description="Helical" evidence="1">
    <location>
        <begin position="84"/>
        <end position="105"/>
    </location>
</feature>